<keyword evidence="3" id="KW-1185">Reference proteome</keyword>
<reference evidence="2 3" key="1">
    <citation type="submission" date="2016-11" db="EMBL/GenBank/DDBJ databases">
        <authorList>
            <person name="Jaros S."/>
            <person name="Januszkiewicz K."/>
            <person name="Wedrychowicz H."/>
        </authorList>
    </citation>
    <scope>NUCLEOTIDE SEQUENCE [LARGE SCALE GENOMIC DNA]</scope>
    <source>
        <strain evidence="2 3">DSM 3090</strain>
    </source>
</reference>
<dbReference type="RefSeq" id="WP_072903167.1">
    <property type="nucleotide sequence ID" value="NZ_FRAD01000008.1"/>
</dbReference>
<accession>A0A1M6MSD7</accession>
<evidence type="ECO:0000313" key="3">
    <source>
        <dbReference type="Proteomes" id="UP000183952"/>
    </source>
</evidence>
<proteinExistence type="predicted"/>
<dbReference type="EMBL" id="FRAD01000008">
    <property type="protein sequence ID" value="SHJ86377.1"/>
    <property type="molecule type" value="Genomic_DNA"/>
</dbReference>
<feature type="signal peptide" evidence="1">
    <location>
        <begin position="1"/>
        <end position="28"/>
    </location>
</feature>
<name>A0A1M6MSD7_9CLOT</name>
<gene>
    <name evidence="2" type="ORF">SAMN02745248_01146</name>
</gene>
<dbReference type="Proteomes" id="UP000183952">
    <property type="component" value="Unassembled WGS sequence"/>
</dbReference>
<evidence type="ECO:0000313" key="2">
    <source>
        <dbReference type="EMBL" id="SHJ86377.1"/>
    </source>
</evidence>
<dbReference type="AlphaFoldDB" id="A0A1M6MSD7"/>
<evidence type="ECO:0000256" key="1">
    <source>
        <dbReference type="SAM" id="SignalP"/>
    </source>
</evidence>
<keyword evidence="1" id="KW-0732">Signal</keyword>
<protein>
    <submittedName>
        <fullName evidence="2">Uncharacterized protein</fullName>
    </submittedName>
</protein>
<organism evidence="2 3">
    <name type="scientific">Hathewaya proteolytica DSM 3090</name>
    <dbReference type="NCBI Taxonomy" id="1121331"/>
    <lineage>
        <taxon>Bacteria</taxon>
        <taxon>Bacillati</taxon>
        <taxon>Bacillota</taxon>
        <taxon>Clostridia</taxon>
        <taxon>Eubacteriales</taxon>
        <taxon>Clostridiaceae</taxon>
        <taxon>Hathewaya</taxon>
    </lineage>
</organism>
<sequence length="113" mass="13341">MKGKKKRISKVFITMIVATILIPTIAYAAESCPFWSKYYNKVSGHEFQEQFYDARYRLIDSGKEPFEVYLGNGVYDTLYRKYEKYEGKEIKGCACGKQTIRTWTTKIYIKEEF</sequence>
<feature type="chain" id="PRO_5012545250" evidence="1">
    <location>
        <begin position="29"/>
        <end position="113"/>
    </location>
</feature>